<dbReference type="GO" id="GO:0003964">
    <property type="term" value="F:RNA-directed DNA polymerase activity"/>
    <property type="evidence" value="ECO:0007669"/>
    <property type="project" value="UniProtKB-KW"/>
</dbReference>
<sequence>MGRSQAQMEDSEISLTPSFLSTLQNIKTGGLILGVYPTRFDKQGNPYQQTFSQSIPSRNANHQPRTHHHRPPLHQTKNLSNASYRDILTTNTPPSPISIDFQNCEPIAPNGWKKTSIIATAKTLSALQNLKTILQNSSTATNPSIIYAGGLTILLSFGASKLANDFLNNNPDLLKEWFSRYEIWNGQDFNYGRIVTAKIYGVPISLWDCKVFNKIAETMGTLLEESITTTLDENLSHNQVTILVDSHHKINHQEFSWETNRNPNTSTAPTNPMESNTNLGNTNSQPYPITSKTGCEKTPDRFLTSDIPPNNDCHGKTKEIITHATIPNLMHLDLSSPSLLSNTENPNRHHSRTKLPFRNSLVPIPFQNLINEEYPINTNTHQIPSTASIATSNVDATGHINLGINHDTNYDQSTPIPPPPPLNHDTNHDHQPYPITSKTGCEKTPDRFLTSDIPPNNDCHGKTKEIITHATIPNLMHLDLSSPSLLSNTENPNRHHSRTKLPFRNSLVPIPFQNLINEEYPINTNTHQIPSTASIATSNVDATGHINLGINHDTNYDQSTPIPPPPPLNHDTNHDQSIPIPPPSLNHDTNHDRSTPIPPPPPPIDNTQPAASHQSFLTTHHDDETSNTITVGHCVEDPGTSKPTPSSKPLPMNFLSLNIRGIKDPGKPRWVNQLKSNHHINFMCIQETHRPDGHSLFPHNFWGNYNFCHDFIPSSGIEGRSILSMWDPSFFTLQDTRKSNHYLLTTGHINGISTPCNIVNIYAPHNFGAKVNLWNELTTLIDHTSGLWVLLGDFNAVRTPSERKNSQFVDSCANAFNDFIHRNGLLECE</sequence>
<feature type="domain" description="Endonuclease/exonuclease/phosphatase" evidence="7">
    <location>
        <begin position="656"/>
        <end position="804"/>
    </location>
</feature>
<evidence type="ECO:0000256" key="4">
    <source>
        <dbReference type="ARBA" id="ARBA00022801"/>
    </source>
</evidence>
<feature type="region of interest" description="Disordered" evidence="6">
    <location>
        <begin position="629"/>
        <end position="651"/>
    </location>
</feature>
<reference evidence="8 9" key="1">
    <citation type="journal article" date="2018" name="Mol. Plant">
        <title>The genome of Artemisia annua provides insight into the evolution of Asteraceae family and artemisinin biosynthesis.</title>
        <authorList>
            <person name="Shen Q."/>
            <person name="Zhang L."/>
            <person name="Liao Z."/>
            <person name="Wang S."/>
            <person name="Yan T."/>
            <person name="Shi P."/>
            <person name="Liu M."/>
            <person name="Fu X."/>
            <person name="Pan Q."/>
            <person name="Wang Y."/>
            <person name="Lv Z."/>
            <person name="Lu X."/>
            <person name="Zhang F."/>
            <person name="Jiang W."/>
            <person name="Ma Y."/>
            <person name="Chen M."/>
            <person name="Hao X."/>
            <person name="Li L."/>
            <person name="Tang Y."/>
            <person name="Lv G."/>
            <person name="Zhou Y."/>
            <person name="Sun X."/>
            <person name="Brodelius P.E."/>
            <person name="Rose J.K.C."/>
            <person name="Tang K."/>
        </authorList>
    </citation>
    <scope>NUCLEOTIDE SEQUENCE [LARGE SCALE GENOMIC DNA]</scope>
    <source>
        <strain evidence="9">cv. Huhao1</strain>
        <tissue evidence="8">Leaf</tissue>
    </source>
</reference>
<evidence type="ECO:0000313" key="9">
    <source>
        <dbReference type="Proteomes" id="UP000245207"/>
    </source>
</evidence>
<feature type="region of interest" description="Disordered" evidence="6">
    <location>
        <begin position="546"/>
        <end position="615"/>
    </location>
</feature>
<keyword evidence="8" id="KW-0695">RNA-directed DNA polymerase</keyword>
<comment type="caution">
    <text evidence="8">The sequence shown here is derived from an EMBL/GenBank/DDBJ whole genome shotgun (WGS) entry which is preliminary data.</text>
</comment>
<dbReference type="STRING" id="35608.A0A2U1PMF9"/>
<dbReference type="SUPFAM" id="SSF56219">
    <property type="entry name" value="DNase I-like"/>
    <property type="match status" value="1"/>
</dbReference>
<dbReference type="EMBL" id="PKPP01000964">
    <property type="protein sequence ID" value="PWA86943.1"/>
    <property type="molecule type" value="Genomic_DNA"/>
</dbReference>
<proteinExistence type="inferred from homology"/>
<name>A0A2U1PMF9_ARTAN</name>
<feature type="compositionally biased region" description="Polar residues" evidence="6">
    <location>
        <begin position="605"/>
        <end position="615"/>
    </location>
</feature>
<dbReference type="PANTHER" id="PTHR22748">
    <property type="entry name" value="AP ENDONUCLEASE"/>
    <property type="match status" value="1"/>
</dbReference>
<accession>A0A2U1PMF9</accession>
<dbReference type="InterPro" id="IPR005135">
    <property type="entry name" value="Endo/exonuclease/phosphatase"/>
</dbReference>
<dbReference type="GO" id="GO:0008311">
    <property type="term" value="F:double-stranded DNA 3'-5' DNA exonuclease activity"/>
    <property type="evidence" value="ECO:0007669"/>
    <property type="project" value="TreeGrafter"/>
</dbReference>
<dbReference type="PANTHER" id="PTHR22748:SF19">
    <property type="entry name" value="ENDONUCLEASE_EXONUCLEASE_PHOSPHATASE DOMAIN-CONTAINING PROTEIN"/>
    <property type="match status" value="1"/>
</dbReference>
<dbReference type="GO" id="GO:0046872">
    <property type="term" value="F:metal ion binding"/>
    <property type="evidence" value="ECO:0007669"/>
    <property type="project" value="UniProtKB-KW"/>
</dbReference>
<comment type="similarity">
    <text evidence="2">Belongs to the DNA repair enzymes AP/ExoA family.</text>
</comment>
<organism evidence="8 9">
    <name type="scientific">Artemisia annua</name>
    <name type="common">Sweet wormwood</name>
    <dbReference type="NCBI Taxonomy" id="35608"/>
    <lineage>
        <taxon>Eukaryota</taxon>
        <taxon>Viridiplantae</taxon>
        <taxon>Streptophyta</taxon>
        <taxon>Embryophyta</taxon>
        <taxon>Tracheophyta</taxon>
        <taxon>Spermatophyta</taxon>
        <taxon>Magnoliopsida</taxon>
        <taxon>eudicotyledons</taxon>
        <taxon>Gunneridae</taxon>
        <taxon>Pentapetalae</taxon>
        <taxon>asterids</taxon>
        <taxon>campanulids</taxon>
        <taxon>Asterales</taxon>
        <taxon>Asteraceae</taxon>
        <taxon>Asteroideae</taxon>
        <taxon>Anthemideae</taxon>
        <taxon>Artemisiinae</taxon>
        <taxon>Artemisia</taxon>
    </lineage>
</organism>
<dbReference type="InterPro" id="IPR004808">
    <property type="entry name" value="AP_endonuc_1"/>
</dbReference>
<keyword evidence="8" id="KW-0808">Transferase</keyword>
<keyword evidence="8" id="KW-0548">Nucleotidyltransferase</keyword>
<evidence type="ECO:0000256" key="3">
    <source>
        <dbReference type="ARBA" id="ARBA00022723"/>
    </source>
</evidence>
<dbReference type="Pfam" id="PF03372">
    <property type="entry name" value="Exo_endo_phos"/>
    <property type="match status" value="1"/>
</dbReference>
<keyword evidence="3" id="KW-0479">Metal-binding</keyword>
<keyword evidence="9" id="KW-1185">Reference proteome</keyword>
<gene>
    <name evidence="8" type="ORF">CTI12_AA135270</name>
</gene>
<evidence type="ECO:0000313" key="8">
    <source>
        <dbReference type="EMBL" id="PWA86943.1"/>
    </source>
</evidence>
<evidence type="ECO:0000259" key="7">
    <source>
        <dbReference type="Pfam" id="PF03372"/>
    </source>
</evidence>
<dbReference type="Gene3D" id="3.60.10.10">
    <property type="entry name" value="Endonuclease/exonuclease/phosphatase"/>
    <property type="match status" value="1"/>
</dbReference>
<dbReference type="GO" id="GO:0006284">
    <property type="term" value="P:base-excision repair"/>
    <property type="evidence" value="ECO:0007669"/>
    <property type="project" value="TreeGrafter"/>
</dbReference>
<dbReference type="AlphaFoldDB" id="A0A2U1PMF9"/>
<evidence type="ECO:0000256" key="1">
    <source>
        <dbReference type="ARBA" id="ARBA00001946"/>
    </source>
</evidence>
<evidence type="ECO:0000256" key="6">
    <source>
        <dbReference type="SAM" id="MobiDB-lite"/>
    </source>
</evidence>
<comment type="cofactor">
    <cofactor evidence="1">
        <name>Mg(2+)</name>
        <dbReference type="ChEBI" id="CHEBI:18420"/>
    </cofactor>
</comment>
<keyword evidence="4" id="KW-0378">Hydrolase</keyword>
<feature type="region of interest" description="Disordered" evidence="6">
    <location>
        <begin position="44"/>
        <end position="79"/>
    </location>
</feature>
<dbReference type="Proteomes" id="UP000245207">
    <property type="component" value="Unassembled WGS sequence"/>
</dbReference>
<dbReference type="GO" id="GO:0005634">
    <property type="term" value="C:nucleus"/>
    <property type="evidence" value="ECO:0007669"/>
    <property type="project" value="TreeGrafter"/>
</dbReference>
<dbReference type="GO" id="GO:0008081">
    <property type="term" value="F:phosphoric diester hydrolase activity"/>
    <property type="evidence" value="ECO:0007669"/>
    <property type="project" value="TreeGrafter"/>
</dbReference>
<dbReference type="InterPro" id="IPR036691">
    <property type="entry name" value="Endo/exonu/phosph_ase_sf"/>
</dbReference>
<evidence type="ECO:0000256" key="2">
    <source>
        <dbReference type="ARBA" id="ARBA00007092"/>
    </source>
</evidence>
<dbReference type="GO" id="GO:0003906">
    <property type="term" value="F:DNA-(apurinic or apyrimidinic site) endonuclease activity"/>
    <property type="evidence" value="ECO:0007669"/>
    <property type="project" value="TreeGrafter"/>
</dbReference>
<feature type="compositionally biased region" description="Polar residues" evidence="6">
    <location>
        <begin position="45"/>
        <end position="63"/>
    </location>
</feature>
<feature type="compositionally biased region" description="Low complexity" evidence="6">
    <location>
        <begin position="640"/>
        <end position="649"/>
    </location>
</feature>
<keyword evidence="5" id="KW-0460">Magnesium</keyword>
<protein>
    <submittedName>
        <fullName evidence="8">RNA-directed DNA polymerase, eukaryota</fullName>
    </submittedName>
</protein>
<feature type="region of interest" description="Disordered" evidence="6">
    <location>
        <begin position="258"/>
        <end position="287"/>
    </location>
</feature>
<dbReference type="OrthoDB" id="692400at2759"/>
<evidence type="ECO:0000256" key="5">
    <source>
        <dbReference type="ARBA" id="ARBA00022842"/>
    </source>
</evidence>